<feature type="transmembrane region" description="Helical" evidence="1">
    <location>
        <begin position="192"/>
        <end position="209"/>
    </location>
</feature>
<feature type="transmembrane region" description="Helical" evidence="1">
    <location>
        <begin position="21"/>
        <end position="41"/>
    </location>
</feature>
<sequence length="515" mass="59110">MIKSKLSNFFKSIKRDNLLHIIFQILIFSSFWGSKCFPITVPGIGELYLFRISLILFVCFYIYYNIKNKHNPFVGRTKIEYAVFSLAIIMILYGFISLFRAIDFVYTFRRLFNLSFNIIFLIVIILFIDSKQKVKFTIINCFVNFILLQLLGVYEIFNGGIFYDYYNNYKRFVLFNKAYQHPLVSFSNTNDFSSMLIFCLPILVLALVLTINKTNERKSKIIYSIILVFIISLTYFLIKAAGARLIYVSFAILLIGLAFYIVFYNRKLIHTLGTIVLCLFFVIVLENYTTISINIKNYINTVKYEAEIKKINKNTNLSESNTNDTNKDNINEIEKPVILNPPSVVKVPLKDQFFTSDEESGELKLNITASGGVRVALIIFAMDSFIDSKGMGVGLGNTELMAKEVSAEKFGGLWSIHSFPARIIADMGVFVIIPAVFVIWLIFKEIFNLIRKYRKSNFHITVVIFTLIIILGFPFVSTSSSDAQDILSMWLSIAAIILLLTKIPELYSTDEIEIN</sequence>
<feature type="transmembrane region" description="Helical" evidence="1">
    <location>
        <begin position="141"/>
        <end position="163"/>
    </location>
</feature>
<reference evidence="2" key="1">
    <citation type="submission" date="2020-12" db="EMBL/GenBank/DDBJ databases">
        <title>M. sibirica DSM 26468T genome.</title>
        <authorList>
            <person name="Thieme N."/>
            <person name="Rettenmaier R."/>
            <person name="Zverlov V."/>
            <person name="Liebl W."/>
        </authorList>
    </citation>
    <scope>NUCLEOTIDE SEQUENCE</scope>
    <source>
        <strain evidence="2">DSM 26468</strain>
    </source>
</reference>
<feature type="transmembrane region" description="Helical" evidence="1">
    <location>
        <begin position="458"/>
        <end position="477"/>
    </location>
</feature>
<feature type="transmembrane region" description="Helical" evidence="1">
    <location>
        <begin position="244"/>
        <end position="263"/>
    </location>
</feature>
<evidence type="ECO:0008006" key="4">
    <source>
        <dbReference type="Google" id="ProtNLM"/>
    </source>
</evidence>
<name>A0A8J7L386_9FIRM</name>
<dbReference type="EMBL" id="JAEAGR010000016">
    <property type="protein sequence ID" value="MBH1942053.1"/>
    <property type="molecule type" value="Genomic_DNA"/>
</dbReference>
<feature type="transmembrane region" description="Helical" evidence="1">
    <location>
        <begin position="483"/>
        <end position="501"/>
    </location>
</feature>
<protein>
    <recommendedName>
        <fullName evidence="4">O-antigen ligase-like membrane protein</fullName>
    </recommendedName>
</protein>
<feature type="transmembrane region" description="Helical" evidence="1">
    <location>
        <begin position="47"/>
        <end position="66"/>
    </location>
</feature>
<evidence type="ECO:0000313" key="3">
    <source>
        <dbReference type="Proteomes" id="UP000623269"/>
    </source>
</evidence>
<keyword evidence="1" id="KW-0472">Membrane</keyword>
<dbReference type="PANTHER" id="PTHR37422:SF13">
    <property type="entry name" value="LIPOPOLYSACCHARIDE BIOSYNTHESIS PROTEIN PA4999-RELATED"/>
    <property type="match status" value="1"/>
</dbReference>
<comment type="caution">
    <text evidence="2">The sequence shown here is derived from an EMBL/GenBank/DDBJ whole genome shotgun (WGS) entry which is preliminary data.</text>
</comment>
<dbReference type="PANTHER" id="PTHR37422">
    <property type="entry name" value="TEICHURONIC ACID BIOSYNTHESIS PROTEIN TUAE"/>
    <property type="match status" value="1"/>
</dbReference>
<accession>A0A8J7L386</accession>
<feature type="transmembrane region" description="Helical" evidence="1">
    <location>
        <begin position="78"/>
        <end position="99"/>
    </location>
</feature>
<dbReference type="AlphaFoldDB" id="A0A8J7L386"/>
<keyword evidence="1" id="KW-1133">Transmembrane helix</keyword>
<dbReference type="RefSeq" id="WP_197662298.1">
    <property type="nucleotide sequence ID" value="NZ_JAEAGR010000016.1"/>
</dbReference>
<dbReference type="Proteomes" id="UP000623269">
    <property type="component" value="Unassembled WGS sequence"/>
</dbReference>
<feature type="transmembrane region" description="Helical" evidence="1">
    <location>
        <begin position="111"/>
        <end position="129"/>
    </location>
</feature>
<feature type="transmembrane region" description="Helical" evidence="1">
    <location>
        <begin position="221"/>
        <end position="238"/>
    </location>
</feature>
<keyword evidence="3" id="KW-1185">Reference proteome</keyword>
<dbReference type="InterPro" id="IPR051533">
    <property type="entry name" value="WaaL-like"/>
</dbReference>
<proteinExistence type="predicted"/>
<feature type="transmembrane region" description="Helical" evidence="1">
    <location>
        <begin position="268"/>
        <end position="285"/>
    </location>
</feature>
<evidence type="ECO:0000313" key="2">
    <source>
        <dbReference type="EMBL" id="MBH1942053.1"/>
    </source>
</evidence>
<feature type="transmembrane region" description="Helical" evidence="1">
    <location>
        <begin position="423"/>
        <end position="443"/>
    </location>
</feature>
<keyword evidence="1" id="KW-0812">Transmembrane</keyword>
<evidence type="ECO:0000256" key="1">
    <source>
        <dbReference type="SAM" id="Phobius"/>
    </source>
</evidence>
<gene>
    <name evidence="2" type="ORF">I5677_14220</name>
</gene>
<organism evidence="2 3">
    <name type="scientific">Mobilitalea sibirica</name>
    <dbReference type="NCBI Taxonomy" id="1462919"/>
    <lineage>
        <taxon>Bacteria</taxon>
        <taxon>Bacillati</taxon>
        <taxon>Bacillota</taxon>
        <taxon>Clostridia</taxon>
        <taxon>Lachnospirales</taxon>
        <taxon>Lachnospiraceae</taxon>
        <taxon>Mobilitalea</taxon>
    </lineage>
</organism>